<dbReference type="PROSITE" id="PS51257">
    <property type="entry name" value="PROKAR_LIPOPROTEIN"/>
    <property type="match status" value="1"/>
</dbReference>
<accession>A0A2T4DBD0</accession>
<name>A0A2T4DBD0_9BACT</name>
<comment type="caution">
    <text evidence="2">The sequence shown here is derived from an EMBL/GenBank/DDBJ whole genome shotgun (WGS) entry which is preliminary data.</text>
</comment>
<evidence type="ECO:0000313" key="3">
    <source>
        <dbReference type="Proteomes" id="UP000240608"/>
    </source>
</evidence>
<protein>
    <submittedName>
        <fullName evidence="2">Uncharacterized protein</fullName>
    </submittedName>
</protein>
<feature type="non-terminal residue" evidence="2">
    <location>
        <position position="239"/>
    </location>
</feature>
<proteinExistence type="predicted"/>
<reference evidence="2 3" key="1">
    <citation type="submission" date="2018-03" db="EMBL/GenBank/DDBJ databases">
        <title>Cross-interface Injection: A General Nanoliter Liquid Handling Method Applied to Single Cells Genome Amplification Automated Nanoliter Liquid Handling Applied to Single Cell Multiple Displacement Amplification.</title>
        <authorList>
            <person name="Yun J."/>
            <person name="Xu P."/>
            <person name="Xu J."/>
            <person name="Dai X."/>
            <person name="Wang Y."/>
            <person name="Zheng X."/>
            <person name="Cao C."/>
            <person name="Yi Q."/>
            <person name="Zhu Y."/>
            <person name="Wang L."/>
            <person name="Dong Z."/>
            <person name="Huang Y."/>
            <person name="Huang L."/>
            <person name="Du W."/>
        </authorList>
    </citation>
    <scope>NUCLEOTIDE SEQUENCE [LARGE SCALE GENOMIC DNA]</scope>
    <source>
        <strain evidence="2 3">Z-D1-2</strain>
    </source>
</reference>
<organism evidence="2 3">
    <name type="scientific">Marivirga lumbricoides</name>
    <dbReference type="NCBI Taxonomy" id="1046115"/>
    <lineage>
        <taxon>Bacteria</taxon>
        <taxon>Pseudomonadati</taxon>
        <taxon>Bacteroidota</taxon>
        <taxon>Cytophagia</taxon>
        <taxon>Cytophagales</taxon>
        <taxon>Marivirgaceae</taxon>
        <taxon>Marivirga</taxon>
    </lineage>
</organism>
<evidence type="ECO:0000256" key="1">
    <source>
        <dbReference type="SAM" id="MobiDB-lite"/>
    </source>
</evidence>
<gene>
    <name evidence="2" type="ORF">C9994_16085</name>
</gene>
<dbReference type="Proteomes" id="UP000240608">
    <property type="component" value="Unassembled WGS sequence"/>
</dbReference>
<dbReference type="EMBL" id="PYVU01000458">
    <property type="protein sequence ID" value="PTB91135.1"/>
    <property type="molecule type" value="Genomic_DNA"/>
</dbReference>
<sequence length="239" mass="26226">MKKRSIYYSFLLFLLFSCSQEEVIQVEEVKDITIEEAKAAFNARKTHNTNSRTSTDNSVDIVWNLAIYKELNVGDVLFFPTKSNIGEEGKRYVSSGEGTKRFPVDYTSFGRAYKDEAGEVVLEYVMPVPTENTVGFTGYFLVSDWGDEAKQILVYENGNLIGQTNPQSQNEISNRSGGNCSIIDHWWCVQTSVGDRIVATRCTYDGSTMVCEPDELAPPDPSNPGGGGGGSANPSGPNG</sequence>
<feature type="region of interest" description="Disordered" evidence="1">
    <location>
        <begin position="212"/>
        <end position="239"/>
    </location>
</feature>
<dbReference type="AlphaFoldDB" id="A0A2T4DBD0"/>
<evidence type="ECO:0000313" key="2">
    <source>
        <dbReference type="EMBL" id="PTB91135.1"/>
    </source>
</evidence>